<gene>
    <name evidence="5" type="ORF">GCM10009550_35020</name>
</gene>
<dbReference type="InterPro" id="IPR029028">
    <property type="entry name" value="Alpha/beta_knot_MTases"/>
</dbReference>
<evidence type="ECO:0000313" key="5">
    <source>
        <dbReference type="EMBL" id="GAA0953276.1"/>
    </source>
</evidence>
<evidence type="ECO:0000256" key="1">
    <source>
        <dbReference type="ARBA" id="ARBA00022603"/>
    </source>
</evidence>
<dbReference type="SUPFAM" id="SSF55315">
    <property type="entry name" value="L30e-like"/>
    <property type="match status" value="1"/>
</dbReference>
<keyword evidence="1 5" id="KW-0489">Methyltransferase</keyword>
<dbReference type="PANTHER" id="PTHR43191">
    <property type="entry name" value="RRNA METHYLTRANSFERASE 3"/>
    <property type="match status" value="1"/>
</dbReference>
<dbReference type="InterPro" id="IPR051259">
    <property type="entry name" value="rRNA_Methyltransferase"/>
</dbReference>
<dbReference type="PANTHER" id="PTHR43191:SF2">
    <property type="entry name" value="RRNA METHYLTRANSFERASE 3, MITOCHONDRIAL"/>
    <property type="match status" value="1"/>
</dbReference>
<keyword evidence="6" id="KW-1185">Reference proteome</keyword>
<evidence type="ECO:0000259" key="4">
    <source>
        <dbReference type="Pfam" id="PF22655"/>
    </source>
</evidence>
<dbReference type="RefSeq" id="WP_344241898.1">
    <property type="nucleotide sequence ID" value="NZ_BAAAHH010000013.1"/>
</dbReference>
<dbReference type="GO" id="GO:0008168">
    <property type="term" value="F:methyltransferase activity"/>
    <property type="evidence" value="ECO:0007669"/>
    <property type="project" value="UniProtKB-KW"/>
</dbReference>
<dbReference type="Gene3D" id="3.40.1280.10">
    <property type="match status" value="1"/>
</dbReference>
<organism evidence="5 6">
    <name type="scientific">Actinocorallia libanotica</name>
    <dbReference type="NCBI Taxonomy" id="46162"/>
    <lineage>
        <taxon>Bacteria</taxon>
        <taxon>Bacillati</taxon>
        <taxon>Actinomycetota</taxon>
        <taxon>Actinomycetes</taxon>
        <taxon>Streptosporangiales</taxon>
        <taxon>Thermomonosporaceae</taxon>
        <taxon>Actinocorallia</taxon>
    </lineage>
</organism>
<evidence type="ECO:0000313" key="6">
    <source>
        <dbReference type="Proteomes" id="UP001500665"/>
    </source>
</evidence>
<dbReference type="Pfam" id="PF00588">
    <property type="entry name" value="SpoU_methylase"/>
    <property type="match status" value="1"/>
</dbReference>
<feature type="domain" description="SpoU L30e-like N-terminal" evidence="4">
    <location>
        <begin position="8"/>
        <end position="97"/>
    </location>
</feature>
<dbReference type="Proteomes" id="UP001500665">
    <property type="component" value="Unassembled WGS sequence"/>
</dbReference>
<sequence>MRRVSTRNAQFQTWQALLANRNKRQKLGEFLIHGVRPISLAVQYGWPLHRLLYPTDARLSSWAKDLIRDSGVPAIAVDPELLHELGERDSAPPELIAVGGLGPDDPGRLGTAPDLLAVAFDRPSSPGNIGTLIRSADAFGASGLIVTGHAADVYDPKTVRASTGSLFRLPVVRVPSPADVLAWAESLRGKGVPLRIVGTDEHGATPVADCDLTGPVLLVVGNETTGMSTRWREICDETVAIPIGGAASSLNAASAGTLMLYEAARQRGFPAAGTPAP</sequence>
<reference evidence="5 6" key="1">
    <citation type="journal article" date="2019" name="Int. J. Syst. Evol. Microbiol.">
        <title>The Global Catalogue of Microorganisms (GCM) 10K type strain sequencing project: providing services to taxonomists for standard genome sequencing and annotation.</title>
        <authorList>
            <consortium name="The Broad Institute Genomics Platform"/>
            <consortium name="The Broad Institute Genome Sequencing Center for Infectious Disease"/>
            <person name="Wu L."/>
            <person name="Ma J."/>
        </authorList>
    </citation>
    <scope>NUCLEOTIDE SEQUENCE [LARGE SCALE GENOMIC DNA]</scope>
    <source>
        <strain evidence="5 6">JCM 10696</strain>
    </source>
</reference>
<dbReference type="InterPro" id="IPR001537">
    <property type="entry name" value="SpoU_MeTrfase"/>
</dbReference>
<comment type="caution">
    <text evidence="5">The sequence shown here is derived from an EMBL/GenBank/DDBJ whole genome shotgun (WGS) entry which is preliminary data.</text>
</comment>
<keyword evidence="2" id="KW-0808">Transferase</keyword>
<dbReference type="Pfam" id="PF22655">
    <property type="entry name" value="SpoU_sub_bind_like"/>
    <property type="match status" value="1"/>
</dbReference>
<protein>
    <submittedName>
        <fullName evidence="5">TrmH family RNA methyltransferase</fullName>
    </submittedName>
</protein>
<dbReference type="InterPro" id="IPR054578">
    <property type="entry name" value="SpoU_sub_bind-like_N"/>
</dbReference>
<evidence type="ECO:0000256" key="2">
    <source>
        <dbReference type="ARBA" id="ARBA00022679"/>
    </source>
</evidence>
<dbReference type="Gene3D" id="3.30.1330.30">
    <property type="match status" value="1"/>
</dbReference>
<feature type="domain" description="tRNA/rRNA methyltransferase SpoU type" evidence="3">
    <location>
        <begin position="116"/>
        <end position="261"/>
    </location>
</feature>
<accession>A0ABN1R8W5</accession>
<proteinExistence type="predicted"/>
<name>A0ABN1R8W5_9ACTN</name>
<dbReference type="InterPro" id="IPR029026">
    <property type="entry name" value="tRNA_m1G_MTases_N"/>
</dbReference>
<dbReference type="GO" id="GO:0032259">
    <property type="term" value="P:methylation"/>
    <property type="evidence" value="ECO:0007669"/>
    <property type="project" value="UniProtKB-KW"/>
</dbReference>
<evidence type="ECO:0000259" key="3">
    <source>
        <dbReference type="Pfam" id="PF00588"/>
    </source>
</evidence>
<dbReference type="InterPro" id="IPR029064">
    <property type="entry name" value="Ribosomal_eL30-like_sf"/>
</dbReference>
<dbReference type="SUPFAM" id="SSF75217">
    <property type="entry name" value="alpha/beta knot"/>
    <property type="match status" value="1"/>
</dbReference>
<dbReference type="EMBL" id="BAAAHH010000013">
    <property type="protein sequence ID" value="GAA0953276.1"/>
    <property type="molecule type" value="Genomic_DNA"/>
</dbReference>